<sequence>MSETIVPVYNSGKIEKKWQQKWADDKIFEANIDPNKPKHYALTMLPYPSGNLHIGHWYAITPSDAHARYMRMRGYNVMFPMGFDAFGLPAENAAIKHNIHPSKWTFDNIDHMRDQLKSMGAMFDWRREIISAKPEYYRWTEWFFLQLYKNNLAYRKFSPVDWCPTCNTTLAREQVWGDDRHCERCGTPVIKKDLNQWYFRTTKYAEELLDFSEMDWPERVQTLQTNWIGKSEGASVTFLSEDGDPLEVFTTRPDTLWGATFMVIAPEHPLVSKLTTPDHIAEVAAYVEQAKRQSDIQREAADREKTGVFSGSYAINPVNQAKIPIWIADYVLMGYGTGAIMAVPAHDERDFAFARKFNLKVIVVVQPENMELLDGDTMTQSVPAHGTLVNSDLMTGTPGDKAFDRVVSWLEEKGIGHRTVNYRLRDWLISRQRYWGAPIPMIYCPNCGVVPVPEKDLPVLLPEDVEWKPTGESPLKLHPTWKKVTCPCCGADAERETDTMDTFMCSSWYHLGYLSPYFNTWPFDQKEYDYWMPVDIYTGGIEHATMHLIYTRFFHKAGRDMGIMKGKEPMLMLRNQGSVLGEDNEKMSKSRGNVVDPDKLVAQYGADTVRAYLMFFARWELGAPWNSSGIEGSSRWIRRVWSLFLEPADRQNCANEDTLRIMRRKLHQTLKAVTRDLENFQFNTVISGLMELLNELMKAKQNGAFGSKEWNEAANIYLRMMAPVTPHISEEIWSLLGYPYSIHNQLWPEVDEEAAKEEEITLVIQINGKVRDRITVPADISDEDAKTIALATEQIHSAVQNKEIKKIIVVPKKLINIVL</sequence>
<dbReference type="SUPFAM" id="SSF50677">
    <property type="entry name" value="ValRS/IleRS/LeuRS editing domain"/>
    <property type="match status" value="1"/>
</dbReference>
<evidence type="ECO:0000259" key="10">
    <source>
        <dbReference type="Pfam" id="PF00133"/>
    </source>
</evidence>
<feature type="short sequence motif" description="'KMSKS' region" evidence="9">
    <location>
        <begin position="586"/>
        <end position="590"/>
    </location>
</feature>
<dbReference type="InterPro" id="IPR002302">
    <property type="entry name" value="Leu-tRNA-ligase"/>
</dbReference>
<dbReference type="Gene3D" id="1.10.730.10">
    <property type="entry name" value="Isoleucyl-tRNA Synthetase, Domain 1"/>
    <property type="match status" value="1"/>
</dbReference>
<evidence type="ECO:0000256" key="1">
    <source>
        <dbReference type="ARBA" id="ARBA00005594"/>
    </source>
</evidence>
<keyword evidence="3 9" id="KW-0436">Ligase</keyword>
<dbReference type="GO" id="GO:0005524">
    <property type="term" value="F:ATP binding"/>
    <property type="evidence" value="ECO:0007669"/>
    <property type="project" value="UniProtKB-UniRule"/>
</dbReference>
<dbReference type="CDD" id="cd07958">
    <property type="entry name" value="Anticodon_Ia_Leu_BEm"/>
    <property type="match status" value="1"/>
</dbReference>
<evidence type="ECO:0000313" key="14">
    <source>
        <dbReference type="Proteomes" id="UP000053370"/>
    </source>
</evidence>
<dbReference type="InterPro" id="IPR025709">
    <property type="entry name" value="Leu_tRNA-synth_edit"/>
</dbReference>
<dbReference type="GO" id="GO:0002161">
    <property type="term" value="F:aminoacyl-tRNA deacylase activity"/>
    <property type="evidence" value="ECO:0007669"/>
    <property type="project" value="InterPro"/>
</dbReference>
<evidence type="ECO:0000256" key="2">
    <source>
        <dbReference type="ARBA" id="ARBA00022490"/>
    </source>
</evidence>
<evidence type="ECO:0000259" key="11">
    <source>
        <dbReference type="Pfam" id="PF08264"/>
    </source>
</evidence>
<evidence type="ECO:0000256" key="4">
    <source>
        <dbReference type="ARBA" id="ARBA00022741"/>
    </source>
</evidence>
<feature type="short sequence motif" description="'HIGH' region" evidence="9">
    <location>
        <begin position="46"/>
        <end position="56"/>
    </location>
</feature>
<dbReference type="InterPro" id="IPR002300">
    <property type="entry name" value="aa-tRNA-synth_Ia"/>
</dbReference>
<dbReference type="SUPFAM" id="SSF47323">
    <property type="entry name" value="Anticodon-binding domain of a subclass of class I aminoacyl-tRNA synthetases"/>
    <property type="match status" value="1"/>
</dbReference>
<dbReference type="Gene3D" id="3.40.50.620">
    <property type="entry name" value="HUPs"/>
    <property type="match status" value="2"/>
</dbReference>
<dbReference type="GO" id="GO:0006429">
    <property type="term" value="P:leucyl-tRNA aminoacylation"/>
    <property type="evidence" value="ECO:0007669"/>
    <property type="project" value="UniProtKB-UniRule"/>
</dbReference>
<evidence type="ECO:0000256" key="9">
    <source>
        <dbReference type="HAMAP-Rule" id="MF_00049"/>
    </source>
</evidence>
<accession>A0A0S7BWE4</accession>
<evidence type="ECO:0000256" key="3">
    <source>
        <dbReference type="ARBA" id="ARBA00022598"/>
    </source>
</evidence>
<dbReference type="PANTHER" id="PTHR43740">
    <property type="entry name" value="LEUCYL-TRNA SYNTHETASE"/>
    <property type="match status" value="1"/>
</dbReference>
<dbReference type="GO" id="GO:0004823">
    <property type="term" value="F:leucine-tRNA ligase activity"/>
    <property type="evidence" value="ECO:0007669"/>
    <property type="project" value="UniProtKB-UniRule"/>
</dbReference>
<evidence type="ECO:0000256" key="6">
    <source>
        <dbReference type="ARBA" id="ARBA00022917"/>
    </source>
</evidence>
<organism evidence="13">
    <name type="scientific">Flexilinea flocculi</name>
    <dbReference type="NCBI Taxonomy" id="1678840"/>
    <lineage>
        <taxon>Bacteria</taxon>
        <taxon>Bacillati</taxon>
        <taxon>Chloroflexota</taxon>
        <taxon>Anaerolineae</taxon>
        <taxon>Anaerolineales</taxon>
        <taxon>Anaerolineaceae</taxon>
        <taxon>Flexilinea</taxon>
    </lineage>
</organism>
<evidence type="ECO:0000256" key="7">
    <source>
        <dbReference type="ARBA" id="ARBA00023146"/>
    </source>
</evidence>
<evidence type="ECO:0000259" key="12">
    <source>
        <dbReference type="Pfam" id="PF13603"/>
    </source>
</evidence>
<keyword evidence="7 9" id="KW-0030">Aminoacyl-tRNA synthetase</keyword>
<proteinExistence type="inferred from homology"/>
<dbReference type="HAMAP" id="MF_00049_B">
    <property type="entry name" value="Leu_tRNA_synth_B"/>
    <property type="match status" value="1"/>
</dbReference>
<feature type="binding site" evidence="9">
    <location>
        <position position="589"/>
    </location>
    <ligand>
        <name>ATP</name>
        <dbReference type="ChEBI" id="CHEBI:30616"/>
    </ligand>
</feature>
<dbReference type="Pfam" id="PF08264">
    <property type="entry name" value="Anticodon_1"/>
    <property type="match status" value="1"/>
</dbReference>
<keyword evidence="4 9" id="KW-0547">Nucleotide-binding</keyword>
<dbReference type="Gene3D" id="3.90.740.10">
    <property type="entry name" value="Valyl/Leucyl/Isoleucyl-tRNA synthetase, editing domain"/>
    <property type="match status" value="1"/>
</dbReference>
<gene>
    <name evidence="9" type="primary">leuS</name>
    <name evidence="13" type="ORF">ATC1_131500</name>
</gene>
<dbReference type="NCBIfam" id="TIGR00396">
    <property type="entry name" value="leuS_bact"/>
    <property type="match status" value="1"/>
</dbReference>
<dbReference type="PANTHER" id="PTHR43740:SF2">
    <property type="entry name" value="LEUCINE--TRNA LIGASE, MITOCHONDRIAL"/>
    <property type="match status" value="1"/>
</dbReference>
<dbReference type="FunFam" id="1.10.730.10:FF:000011">
    <property type="entry name" value="Leucine--tRNA ligase chloroplastic/mitochondrial"/>
    <property type="match status" value="1"/>
</dbReference>
<dbReference type="EC" id="6.1.1.4" evidence="9"/>
<dbReference type="Pfam" id="PF00133">
    <property type="entry name" value="tRNA-synt_1"/>
    <property type="match status" value="1"/>
</dbReference>
<feature type="domain" description="Aminoacyl-tRNA synthetase class Ia" evidence="10">
    <location>
        <begin position="424"/>
        <end position="614"/>
    </location>
</feature>
<dbReference type="CDD" id="cd00812">
    <property type="entry name" value="LeuRS_core"/>
    <property type="match status" value="1"/>
</dbReference>
<keyword evidence="6 9" id="KW-0648">Protein biosynthesis</keyword>
<dbReference type="PRINTS" id="PR00985">
    <property type="entry name" value="TRNASYNTHLEU"/>
</dbReference>
<dbReference type="InterPro" id="IPR013155">
    <property type="entry name" value="M/V/L/I-tRNA-synth_anticd-bd"/>
</dbReference>
<dbReference type="SUPFAM" id="SSF52374">
    <property type="entry name" value="Nucleotidylyl transferase"/>
    <property type="match status" value="1"/>
</dbReference>
<keyword evidence="14" id="KW-1185">Reference proteome</keyword>
<comment type="similarity">
    <text evidence="1 9">Belongs to the class-I aminoacyl-tRNA synthetase family.</text>
</comment>
<comment type="subcellular location">
    <subcellularLocation>
        <location evidence="9">Cytoplasm</location>
    </subcellularLocation>
</comment>
<dbReference type="STRING" id="1678840.ATC1_131500"/>
<feature type="domain" description="Methionyl/Valyl/Leucyl/Isoleucyl-tRNA synthetase anticodon-binding" evidence="11">
    <location>
        <begin position="661"/>
        <end position="781"/>
    </location>
</feature>
<protein>
    <recommendedName>
        <fullName evidence="9">Leucine--tRNA ligase</fullName>
        <ecNumber evidence="9">6.1.1.4</ecNumber>
    </recommendedName>
    <alternativeName>
        <fullName evidence="9">Leucyl-tRNA synthetase</fullName>
        <shortName evidence="9">LeuRS</shortName>
    </alternativeName>
</protein>
<dbReference type="Proteomes" id="UP000053370">
    <property type="component" value="Unassembled WGS sequence"/>
</dbReference>
<dbReference type="InterPro" id="IPR009080">
    <property type="entry name" value="tRNAsynth_Ia_anticodon-bd"/>
</dbReference>
<dbReference type="AlphaFoldDB" id="A0A0S7BWE4"/>
<comment type="catalytic activity">
    <reaction evidence="8 9">
        <text>tRNA(Leu) + L-leucine + ATP = L-leucyl-tRNA(Leu) + AMP + diphosphate</text>
        <dbReference type="Rhea" id="RHEA:11688"/>
        <dbReference type="Rhea" id="RHEA-COMP:9613"/>
        <dbReference type="Rhea" id="RHEA-COMP:9622"/>
        <dbReference type="ChEBI" id="CHEBI:30616"/>
        <dbReference type="ChEBI" id="CHEBI:33019"/>
        <dbReference type="ChEBI" id="CHEBI:57427"/>
        <dbReference type="ChEBI" id="CHEBI:78442"/>
        <dbReference type="ChEBI" id="CHEBI:78494"/>
        <dbReference type="ChEBI" id="CHEBI:456215"/>
        <dbReference type="EC" id="6.1.1.4"/>
    </reaction>
</comment>
<dbReference type="InterPro" id="IPR009008">
    <property type="entry name" value="Val/Leu/Ile-tRNA-synth_edit"/>
</dbReference>
<dbReference type="GO" id="GO:0005829">
    <property type="term" value="C:cytosol"/>
    <property type="evidence" value="ECO:0007669"/>
    <property type="project" value="TreeGrafter"/>
</dbReference>
<reference evidence="13" key="1">
    <citation type="journal article" date="2015" name="Genome Announc.">
        <title>Draft Genome Sequence of Anaerolineae Strain TC1, a Novel Isolate from a Methanogenic Wastewater Treatment System.</title>
        <authorList>
            <person name="Matsuura N."/>
            <person name="Tourlousse D.M."/>
            <person name="Sun L."/>
            <person name="Toyonaga M."/>
            <person name="Kuroda K."/>
            <person name="Ohashi A."/>
            <person name="Cruz R."/>
            <person name="Yamaguchi T."/>
            <person name="Sekiguchi Y."/>
        </authorList>
    </citation>
    <scope>NUCLEOTIDE SEQUENCE [LARGE SCALE GENOMIC DNA]</scope>
    <source>
        <strain evidence="13">TC1</strain>
    </source>
</reference>
<dbReference type="Pfam" id="PF13603">
    <property type="entry name" value="tRNA-synt_1_2"/>
    <property type="match status" value="1"/>
</dbReference>
<feature type="domain" description="Leucyl-tRNA synthetase editing" evidence="12">
    <location>
        <begin position="226"/>
        <end position="411"/>
    </location>
</feature>
<dbReference type="PATRIC" id="fig|1678840.3.peg.2970"/>
<dbReference type="FunFam" id="3.40.50.620:FF:000056">
    <property type="entry name" value="Leucine--tRNA ligase"/>
    <property type="match status" value="1"/>
</dbReference>
<evidence type="ECO:0000256" key="5">
    <source>
        <dbReference type="ARBA" id="ARBA00022840"/>
    </source>
</evidence>
<dbReference type="InterPro" id="IPR014729">
    <property type="entry name" value="Rossmann-like_a/b/a_fold"/>
</dbReference>
<evidence type="ECO:0000256" key="8">
    <source>
        <dbReference type="ARBA" id="ARBA00047469"/>
    </source>
</evidence>
<dbReference type="FunFam" id="3.40.50.620:FF:000003">
    <property type="entry name" value="Leucine--tRNA ligase"/>
    <property type="match status" value="1"/>
</dbReference>
<evidence type="ECO:0000313" key="13">
    <source>
        <dbReference type="EMBL" id="GAP41508.1"/>
    </source>
</evidence>
<name>A0A0S7BWE4_9CHLR</name>
<dbReference type="EMBL" id="DF968181">
    <property type="protein sequence ID" value="GAP41508.1"/>
    <property type="molecule type" value="Genomic_DNA"/>
</dbReference>
<dbReference type="FunFam" id="3.10.20.590:FF:000001">
    <property type="entry name" value="Leucine--tRNA ligase"/>
    <property type="match status" value="1"/>
</dbReference>
<dbReference type="Gene3D" id="3.10.20.590">
    <property type="match status" value="1"/>
</dbReference>
<keyword evidence="5 9" id="KW-0067">ATP-binding</keyword>
<keyword evidence="2 9" id="KW-0963">Cytoplasm</keyword>